<keyword evidence="1" id="KW-1185">Reference proteome</keyword>
<reference evidence="2" key="1">
    <citation type="submission" date="2022-11" db="UniProtKB">
        <authorList>
            <consortium name="WormBaseParasite"/>
        </authorList>
    </citation>
    <scope>IDENTIFICATION</scope>
</reference>
<dbReference type="WBParaSite" id="scaffold2328_cov197.g4674">
    <property type="protein sequence ID" value="scaffold2328_cov197.g4674"/>
    <property type="gene ID" value="scaffold2328_cov197.g4674"/>
</dbReference>
<proteinExistence type="predicted"/>
<evidence type="ECO:0000313" key="2">
    <source>
        <dbReference type="WBParaSite" id="scaffold2328_cov197.g4674"/>
    </source>
</evidence>
<dbReference type="Proteomes" id="UP000887561">
    <property type="component" value="Unplaced"/>
</dbReference>
<dbReference type="AlphaFoldDB" id="A0A915M2H7"/>
<organism evidence="1 2">
    <name type="scientific">Meloidogyne javanica</name>
    <name type="common">Root-knot nematode worm</name>
    <dbReference type="NCBI Taxonomy" id="6303"/>
    <lineage>
        <taxon>Eukaryota</taxon>
        <taxon>Metazoa</taxon>
        <taxon>Ecdysozoa</taxon>
        <taxon>Nematoda</taxon>
        <taxon>Chromadorea</taxon>
        <taxon>Rhabditida</taxon>
        <taxon>Tylenchina</taxon>
        <taxon>Tylenchomorpha</taxon>
        <taxon>Tylenchoidea</taxon>
        <taxon>Meloidogynidae</taxon>
        <taxon>Meloidogyninae</taxon>
        <taxon>Meloidogyne</taxon>
        <taxon>Meloidogyne incognita group</taxon>
    </lineage>
</organism>
<name>A0A915M2H7_MELJA</name>
<evidence type="ECO:0000313" key="1">
    <source>
        <dbReference type="Proteomes" id="UP000887561"/>
    </source>
</evidence>
<accession>A0A915M2H7</accession>
<sequence>MALTLPLHFFDGLCRLLPPRFSTNPSTSEQNRLIEHLAVHCSIFDQLYSTLGRICGDTIRVYLIKEIKVIGSDFDLIRWRRVSKTFQRSIDNRLRQFTRINVRCYNGLAQMCEECEGSGSIGGKEGCLDWHPYAKLVLVQMGGNELGIAVDTKMRHEDVLALVQLLTAFRHSVEQLYMDSPIIELLVSQINRKQMSILLNMLKNSRTFVSSPCKNSRMGDGNGGGYSAHDLVRVPPPQSIPYGPFFSKLKKLTITSQSNQLEHLSRLLTYAVGVDFLYETSNIDLLCLKICIGRGQWSMQKPSIRLFCHVTRFRQWTEAGSLGERYFQQFTDSSSHFGNNGRGGGGRYRI</sequence>
<protein>
    <submittedName>
        <fullName evidence="2">Uncharacterized protein</fullName>
    </submittedName>
</protein>